<evidence type="ECO:0000256" key="1">
    <source>
        <dbReference type="SAM" id="SignalP"/>
    </source>
</evidence>
<reference evidence="2" key="1">
    <citation type="submission" date="2016-03" db="EMBL/GenBank/DDBJ databases">
        <authorList>
            <person name="Ploux O."/>
        </authorList>
    </citation>
    <scope>NUCLEOTIDE SEQUENCE</scope>
    <source>
        <strain evidence="2">UC1</strain>
    </source>
</reference>
<feature type="chain" id="PRO_5012666986" evidence="1">
    <location>
        <begin position="32"/>
        <end position="682"/>
    </location>
</feature>
<protein>
    <submittedName>
        <fullName evidence="2">Uncharacterized protein</fullName>
    </submittedName>
</protein>
<dbReference type="RefSeq" id="WP_295576412.1">
    <property type="nucleotide sequence ID" value="NZ_FLQR01000008.1"/>
</dbReference>
<keyword evidence="1" id="KW-0732">Signal</keyword>
<organism evidence="2">
    <name type="scientific">uncultured Microbacterium sp</name>
    <dbReference type="NCBI Taxonomy" id="191216"/>
    <lineage>
        <taxon>Bacteria</taxon>
        <taxon>Bacillati</taxon>
        <taxon>Actinomycetota</taxon>
        <taxon>Actinomycetes</taxon>
        <taxon>Micrococcales</taxon>
        <taxon>Microbacteriaceae</taxon>
        <taxon>Microbacterium</taxon>
        <taxon>environmental samples</taxon>
    </lineage>
</organism>
<accession>A0A1Y5P3B8</accession>
<gene>
    <name evidence="2" type="ORF">MIPYR_40040</name>
</gene>
<name>A0A1Y5P3B8_9MICO</name>
<evidence type="ECO:0000313" key="2">
    <source>
        <dbReference type="EMBL" id="SBS73206.1"/>
    </source>
</evidence>
<feature type="signal peptide" evidence="1">
    <location>
        <begin position="1"/>
        <end position="31"/>
    </location>
</feature>
<dbReference type="AlphaFoldDB" id="A0A1Y5P3B8"/>
<dbReference type="PROSITE" id="PS51257">
    <property type="entry name" value="PROKAR_LIPOPROTEIN"/>
    <property type="match status" value="1"/>
</dbReference>
<proteinExistence type="predicted"/>
<dbReference type="EMBL" id="FLQR01000008">
    <property type="protein sequence ID" value="SBS73206.1"/>
    <property type="molecule type" value="Genomic_DNA"/>
</dbReference>
<sequence>MIDAARRDRRRFSASVVVAVLVAAILTACTADDTAEEGDAVADVFAGHGIAVLDDVADEWPEQALLASPAYAVGVMQAEVDSAGGVPGADLDELAPMPEGAPPFSYLVAAWLMEGATDRATAARRWMPADIDWSRAPTIWYPRAALLLFVADAMEASLADFGALPDASETPAARGGGLVRGANSAGGVTVAGAGSAVLPEAPCTLVIDFFAQTINRIFGAVQLPPDFLGSGGILGSISGFLANLFNSAVALAKAAVVKVIETLTGPALRAIASAVAVVGIASHISSYLMGVSMMLVSTRDPVQLDGQPGYWHAIIDTKRPLEAQLNDCLARLGQRPLPDIVKSGELFSWRGELPVKANGKSIYEKDVLFYPQPQVAPVDEAKRVVIPWVANAVETSSKPVEYGKVRVSAEVPKGDVTDLFRTVEDLLAQAIAQVAAYGGPLAPLIDAELRRILYRIFEDIKQGILNAGRSLLMILGSGETSFEYREPDDPTPAPGAPVPNCFTGVWRFESVESRWLDLSRAAFSRFTLEVGGGGSYAVRVAGFAVADPAGGFWTSYRGTTRFTVAPGPSGSWAVTAPRLTASESYAALYLSVGNGYAVGGDDYGRSAMQEREPQYERLKSEIPVPLGFVTESPEPDGAFGEAVFGAGLRPVQFTCGADGQTLTVTGEADTNYGSAAWLFRRM</sequence>